<reference evidence="4 5" key="1">
    <citation type="submission" date="2018-10" db="EMBL/GenBank/DDBJ databases">
        <title>Draft genome of Mycobacterium hodleri strain B.</title>
        <authorList>
            <person name="Amande T.J."/>
            <person name="Mcgenity T.J."/>
        </authorList>
    </citation>
    <scope>NUCLEOTIDE SEQUENCE [LARGE SCALE GENOMIC DNA]</scope>
    <source>
        <strain evidence="4 5">B</strain>
    </source>
</reference>
<dbReference type="Gene3D" id="2.60.120.10">
    <property type="entry name" value="Jelly Rolls"/>
    <property type="match status" value="1"/>
</dbReference>
<proteinExistence type="predicted"/>
<evidence type="ECO:0000256" key="2">
    <source>
        <dbReference type="SAM" id="SignalP"/>
    </source>
</evidence>
<feature type="chain" id="PRO_5021984831" evidence="2">
    <location>
        <begin position="27"/>
        <end position="162"/>
    </location>
</feature>
<dbReference type="InterPro" id="IPR011051">
    <property type="entry name" value="RmlC_Cupin_sf"/>
</dbReference>
<dbReference type="InterPro" id="IPR013096">
    <property type="entry name" value="Cupin_2"/>
</dbReference>
<dbReference type="InterPro" id="IPR047263">
    <property type="entry name" value="HNL-like_cupin"/>
</dbReference>
<protein>
    <submittedName>
        <fullName evidence="4">Cupin domain-containing protein</fullName>
    </submittedName>
</protein>
<dbReference type="SUPFAM" id="SSF51182">
    <property type="entry name" value="RmlC-like cupins"/>
    <property type="match status" value="1"/>
</dbReference>
<keyword evidence="5" id="KW-1185">Reference proteome</keyword>
<comment type="caution">
    <text evidence="4">The sequence shown here is derived from an EMBL/GenBank/DDBJ whole genome shotgun (WGS) entry which is preliminary data.</text>
</comment>
<gene>
    <name evidence="4" type="ORF">D8S82_06845</name>
</gene>
<name>A0A544W5H8_9MYCO</name>
<accession>A0A544W5H8</accession>
<feature type="signal peptide" evidence="2">
    <location>
        <begin position="1"/>
        <end position="26"/>
    </location>
</feature>
<dbReference type="EMBL" id="VIFX01000006">
    <property type="protein sequence ID" value="TQR87488.1"/>
    <property type="molecule type" value="Genomic_DNA"/>
</dbReference>
<evidence type="ECO:0000259" key="3">
    <source>
        <dbReference type="Pfam" id="PF07883"/>
    </source>
</evidence>
<dbReference type="PANTHER" id="PTHR43698">
    <property type="entry name" value="RIBD C-TERMINAL DOMAIN CONTAINING PROTEIN"/>
    <property type="match status" value="1"/>
</dbReference>
<dbReference type="Pfam" id="PF07883">
    <property type="entry name" value="Cupin_2"/>
    <property type="match status" value="1"/>
</dbReference>
<feature type="domain" description="Cupin type-2" evidence="3">
    <location>
        <begin position="73"/>
        <end position="136"/>
    </location>
</feature>
<dbReference type="AlphaFoldDB" id="A0A544W5H8"/>
<organism evidence="4 5">
    <name type="scientific">Mycolicibacterium hodleri</name>
    <dbReference type="NCBI Taxonomy" id="49897"/>
    <lineage>
        <taxon>Bacteria</taxon>
        <taxon>Bacillati</taxon>
        <taxon>Actinomycetota</taxon>
        <taxon>Actinomycetes</taxon>
        <taxon>Mycobacteriales</taxon>
        <taxon>Mycobacteriaceae</taxon>
        <taxon>Mycolicibacterium</taxon>
    </lineage>
</organism>
<sequence>MKLISTLTILAAAISLGTLKATPAHADDATTMQISPDDSRPAGAGSAETFTGGVTVKPLFDPNGARTFGSAEVSFAPFARTAWHTHPGGQTLVVTTGDGWIQQWGREKQAIHPGDVIWTPPGVKHWHGATETAAMTHIAIQASVDGSAVAWLEPVSDTDYVG</sequence>
<dbReference type="CDD" id="cd02233">
    <property type="entry name" value="cupin_HNL-like"/>
    <property type="match status" value="1"/>
</dbReference>
<evidence type="ECO:0000313" key="4">
    <source>
        <dbReference type="EMBL" id="TQR87488.1"/>
    </source>
</evidence>
<dbReference type="Proteomes" id="UP000315759">
    <property type="component" value="Unassembled WGS sequence"/>
</dbReference>
<feature type="region of interest" description="Disordered" evidence="1">
    <location>
        <begin position="30"/>
        <end position="50"/>
    </location>
</feature>
<dbReference type="RefSeq" id="WP_142551345.1">
    <property type="nucleotide sequence ID" value="NZ_VIFX01000006.1"/>
</dbReference>
<evidence type="ECO:0000313" key="5">
    <source>
        <dbReference type="Proteomes" id="UP000315759"/>
    </source>
</evidence>
<evidence type="ECO:0000256" key="1">
    <source>
        <dbReference type="SAM" id="MobiDB-lite"/>
    </source>
</evidence>
<keyword evidence="2" id="KW-0732">Signal</keyword>
<dbReference type="PANTHER" id="PTHR43698:SF1">
    <property type="entry name" value="BLL4564 PROTEIN"/>
    <property type="match status" value="1"/>
</dbReference>
<dbReference type="InterPro" id="IPR014710">
    <property type="entry name" value="RmlC-like_jellyroll"/>
</dbReference>